<dbReference type="InterPro" id="IPR004827">
    <property type="entry name" value="bZIP"/>
</dbReference>
<feature type="domain" description="BZIP" evidence="2">
    <location>
        <begin position="267"/>
        <end position="282"/>
    </location>
</feature>
<reference evidence="3 4" key="1">
    <citation type="journal article" date="2015" name="Fungal Genet. Biol.">
        <title>Evolution of novel wood decay mechanisms in Agaricales revealed by the genome sequences of Fistulina hepatica and Cylindrobasidium torrendii.</title>
        <authorList>
            <person name="Floudas D."/>
            <person name="Held B.W."/>
            <person name="Riley R."/>
            <person name="Nagy L.G."/>
            <person name="Koehler G."/>
            <person name="Ransdell A.S."/>
            <person name="Younus H."/>
            <person name="Chow J."/>
            <person name="Chiniquy J."/>
            <person name="Lipzen A."/>
            <person name="Tritt A."/>
            <person name="Sun H."/>
            <person name="Haridas S."/>
            <person name="LaButti K."/>
            <person name="Ohm R.A."/>
            <person name="Kues U."/>
            <person name="Blanchette R.A."/>
            <person name="Grigoriev I.V."/>
            <person name="Minto R.E."/>
            <person name="Hibbett D.S."/>
        </authorList>
    </citation>
    <scope>NUCLEOTIDE SEQUENCE [LARGE SCALE GENOMIC DNA]</scope>
    <source>
        <strain evidence="3 4">ATCC 64428</strain>
    </source>
</reference>
<proteinExistence type="predicted"/>
<feature type="compositionally biased region" description="Acidic residues" evidence="1">
    <location>
        <begin position="147"/>
        <end position="159"/>
    </location>
</feature>
<evidence type="ECO:0000313" key="4">
    <source>
        <dbReference type="Proteomes" id="UP000054144"/>
    </source>
</evidence>
<dbReference type="GO" id="GO:0003700">
    <property type="term" value="F:DNA-binding transcription factor activity"/>
    <property type="evidence" value="ECO:0007669"/>
    <property type="project" value="InterPro"/>
</dbReference>
<dbReference type="InterPro" id="IPR046347">
    <property type="entry name" value="bZIP_sf"/>
</dbReference>
<dbReference type="EMBL" id="KN882062">
    <property type="protein sequence ID" value="KIY45056.1"/>
    <property type="molecule type" value="Genomic_DNA"/>
</dbReference>
<dbReference type="Gene3D" id="1.20.5.170">
    <property type="match status" value="1"/>
</dbReference>
<feature type="compositionally biased region" description="Basic and acidic residues" evidence="1">
    <location>
        <begin position="227"/>
        <end position="238"/>
    </location>
</feature>
<accession>A0A0D7A571</accession>
<evidence type="ECO:0000256" key="1">
    <source>
        <dbReference type="SAM" id="MobiDB-lite"/>
    </source>
</evidence>
<protein>
    <recommendedName>
        <fullName evidence="2">BZIP domain-containing protein</fullName>
    </recommendedName>
</protein>
<dbReference type="Pfam" id="PF00170">
    <property type="entry name" value="bZIP_1"/>
    <property type="match status" value="1"/>
</dbReference>
<keyword evidence="4" id="KW-1185">Reference proteome</keyword>
<name>A0A0D7A571_9AGAR</name>
<dbReference type="SMART" id="SM00338">
    <property type="entry name" value="BRLZ"/>
    <property type="match status" value="1"/>
</dbReference>
<dbReference type="Proteomes" id="UP000054144">
    <property type="component" value="Unassembled WGS sequence"/>
</dbReference>
<feature type="compositionally biased region" description="Polar residues" evidence="1">
    <location>
        <begin position="131"/>
        <end position="146"/>
    </location>
</feature>
<evidence type="ECO:0000259" key="2">
    <source>
        <dbReference type="PROSITE" id="PS00036"/>
    </source>
</evidence>
<dbReference type="OrthoDB" id="5571888at2759"/>
<feature type="region of interest" description="Disordered" evidence="1">
    <location>
        <begin position="130"/>
        <end position="251"/>
    </location>
</feature>
<feature type="compositionally biased region" description="Polar residues" evidence="1">
    <location>
        <begin position="49"/>
        <end position="73"/>
    </location>
</feature>
<evidence type="ECO:0000313" key="3">
    <source>
        <dbReference type="EMBL" id="KIY45056.1"/>
    </source>
</evidence>
<feature type="region of interest" description="Disordered" evidence="1">
    <location>
        <begin position="40"/>
        <end position="83"/>
    </location>
</feature>
<dbReference type="AlphaFoldDB" id="A0A0D7A571"/>
<feature type="region of interest" description="Disordered" evidence="1">
    <location>
        <begin position="556"/>
        <end position="581"/>
    </location>
</feature>
<organism evidence="3 4">
    <name type="scientific">Fistulina hepatica ATCC 64428</name>
    <dbReference type="NCBI Taxonomy" id="1128425"/>
    <lineage>
        <taxon>Eukaryota</taxon>
        <taxon>Fungi</taxon>
        <taxon>Dikarya</taxon>
        <taxon>Basidiomycota</taxon>
        <taxon>Agaricomycotina</taxon>
        <taxon>Agaricomycetes</taxon>
        <taxon>Agaricomycetidae</taxon>
        <taxon>Agaricales</taxon>
        <taxon>Fistulinaceae</taxon>
        <taxon>Fistulina</taxon>
    </lineage>
</organism>
<dbReference type="CDD" id="cd14810">
    <property type="entry name" value="bZIP_u1"/>
    <property type="match status" value="1"/>
</dbReference>
<sequence>MEEHPTRKKTCYALADTVSADMFSEIFNVDLFTSISSASPTATAHSSSGQESAMNSASRESSPQSPFASLLTTPPQPVMPTSFPEIASSEPYGSFLGFMGEDNFGSSSSKGMLWSAGYGSAGMPSFEALSMSPSIDPQLVGTPSTSQDDDGGQADDEREEMSQPVTEQTPPAPPQREKLTVTINPVKVGGQGRGKRRGTVQSGGIVKATARAASISMPAPPSPTIVKNKENTTTKTETDSDDPSAFMGEEDWRPSPEVLAKMSSKEKRQLRNKISARNFRVRRKEYITTLEMDIAERDRLLGAIRSELGSTQSENFALRQEISALKKALLEGRGGAGMDVLVPPAPLSLTPDTASVTLKSDPAKSALSSSSGALVTPNTHKDVNPSSLTGSFWGGLTPGGVTPVHTVLLPPTSFGPFSPSPFTTSPFISSSDTSDEEDEELSKPAIKALQENINPALNVPSSLNTGLQPHLGLHGFEGFADSQMFSMKTMDSYRMHLWTKMAAHHSAHSQSKLPPYRSVSSASSLTGHAQNLRPAFFTSVPTKTPTGSVVAPFVSGKYSSPPPPYTPSPYRSKEGVTASKDIKPSSAKEVFTRKETLVGKLSSVFWDAFSGSSSGGASSSSGVRVVDTDKAVLREVVKEKPPTKDCHRHMTDILEESMRSLSLGRH</sequence>
<dbReference type="SUPFAM" id="SSF57959">
    <property type="entry name" value="Leucine zipper domain"/>
    <property type="match status" value="1"/>
</dbReference>
<dbReference type="PROSITE" id="PS00036">
    <property type="entry name" value="BZIP_BASIC"/>
    <property type="match status" value="1"/>
</dbReference>
<gene>
    <name evidence="3" type="ORF">FISHEDRAFT_67157</name>
</gene>